<name>A0ABW9I1E5_9ACTN</name>
<gene>
    <name evidence="2" type="ORF">ACKI18_34560</name>
</gene>
<protein>
    <submittedName>
        <fullName evidence="2">NACHT domain-containing protein</fullName>
    </submittedName>
</protein>
<proteinExistence type="predicted"/>
<dbReference type="SUPFAM" id="SSF52540">
    <property type="entry name" value="P-loop containing nucleoside triphosphate hydrolases"/>
    <property type="match status" value="1"/>
</dbReference>
<dbReference type="Proteomes" id="UP001631957">
    <property type="component" value="Unassembled WGS sequence"/>
</dbReference>
<dbReference type="SMART" id="SM00382">
    <property type="entry name" value="AAA"/>
    <property type="match status" value="1"/>
</dbReference>
<dbReference type="Gene3D" id="3.40.50.300">
    <property type="entry name" value="P-loop containing nucleotide triphosphate hydrolases"/>
    <property type="match status" value="1"/>
</dbReference>
<dbReference type="InterPro" id="IPR027417">
    <property type="entry name" value="P-loop_NTPase"/>
</dbReference>
<dbReference type="EMBL" id="JBJVNI010000022">
    <property type="protein sequence ID" value="MFM9613796.1"/>
    <property type="molecule type" value="Genomic_DNA"/>
</dbReference>
<accession>A0ABW9I1E5</accession>
<evidence type="ECO:0000259" key="1">
    <source>
        <dbReference type="SMART" id="SM00382"/>
    </source>
</evidence>
<keyword evidence="3" id="KW-1185">Reference proteome</keyword>
<organism evidence="2 3">
    <name type="scientific">Streptomyces niveiscabiei</name>
    <dbReference type="NCBI Taxonomy" id="164115"/>
    <lineage>
        <taxon>Bacteria</taxon>
        <taxon>Bacillati</taxon>
        <taxon>Actinomycetota</taxon>
        <taxon>Actinomycetes</taxon>
        <taxon>Kitasatosporales</taxon>
        <taxon>Streptomycetaceae</taxon>
        <taxon>Streptomyces</taxon>
    </lineage>
</organism>
<evidence type="ECO:0000313" key="2">
    <source>
        <dbReference type="EMBL" id="MFM9613796.1"/>
    </source>
</evidence>
<comment type="caution">
    <text evidence="2">The sequence shown here is derived from an EMBL/GenBank/DDBJ whole genome shotgun (WGS) entry which is preliminary data.</text>
</comment>
<dbReference type="InterPro" id="IPR054567">
    <property type="entry name" value="NNH7"/>
</dbReference>
<reference evidence="2 3" key="1">
    <citation type="submission" date="2024-12" db="EMBL/GenBank/DDBJ databases">
        <title>Forecasting of Potato common scab and diversities of Pathogenic streptomyces spp. in china.</title>
        <authorList>
            <person name="Handique U."/>
            <person name="Wu J."/>
        </authorList>
    </citation>
    <scope>NUCLEOTIDE SEQUENCE [LARGE SCALE GENOMIC DNA]</scope>
    <source>
        <strain evidence="2 3">ZRIMU1530</strain>
    </source>
</reference>
<dbReference type="RefSeq" id="WP_409123396.1">
    <property type="nucleotide sequence ID" value="NZ_JBJVNI010000022.1"/>
</dbReference>
<dbReference type="InterPro" id="IPR003593">
    <property type="entry name" value="AAA+_ATPase"/>
</dbReference>
<dbReference type="Pfam" id="PF22738">
    <property type="entry name" value="NNH7"/>
    <property type="match status" value="1"/>
</dbReference>
<sequence length="1115" mass="121140">MTDFCLLLRDLVRECHVPQTDLARSLNRATSTVSGLLNGKLTKPPPWDDVVRIVEYCRARAGPRPATTVSLDPGWWRKRHQELERAADRIAPAPRLRAPSAPPEVPFTFEDAVAVLVPDPRAAGRLTEDLLAPLALNSGVTADLRDALRGYAARVRAARGTARTALLCAADLAILVTAFCEAVGTSGLHHGLELGLARGEITTEIVTELQRVTLGAYRVVDAARRGEEIVAAYAYTADIVYGGGRDPWELAQRAWRRYERLLAAVTWGCAELRLTSGTPDPPETLVPAPAQGLALSGLGRLTAEFASGAPAPARAHRALLRTPLGPVEKPGPDMPSLDAGYVTPAFRVAEHPFGQGLGDDTWWQGRALRDDLDDFLAAHLLTDHATRAPLLVLGHPGSGKSLLTKLIAARLPASEYLCLRVELRRLTAGPDIRRPLAEELAGLPATDAVRVVLLDGLDELLQAAGRLTAAQHLTHLRDIGEFQRGETDDGRPTVVIVTSRTVVADRAPAPHASTVIRLEPFDDERIGRWLDVWNTVNRRHFTTHGLRPLTRELVRPYRELAAQPLLLSMLALYDALRGLAGADVRRLDLYERLLSEFVRRQLAKHGGALPSEVEPAAVEHELRRLGVVAIGMFNRRGQAISAQDAEADLRAFLPEPVPSGSPLLFGRFFFVREARAEAGTAPEHRSYEFLHATFGEYLMSRLVVGELRPDDGGRLYALLSHVPLTDRSEVLRDIAELLAALPRARLGTLLGRLFRRVDAASGGTARNAVHEVNLLLLAVLAGDGILASQLLDGADPVTAWRRHALLWRSQLGDASWESLVRAVTVTPVPGDLRITLGGGEGVPHREAAFLCDVRTQRLLHAVAPLLHRLPTALDTHHEGVSAAHALTALLSRGTPRPPYEELLALLEELPGDSRPEAADIPARHLLHAAPALPAATVTDLLDQLTMTRFTGSGGLRAHTWVTLAHCLTDLIGRPDAPQDRLARVARRFGPDAAALRNEASPVDQLLCLLAEAETTFLWHRADRADAHTVLSEALALLHRTPPAGRPPHATVALLRLAHDLGARTWLTAHAEPLLAALAPPGLARLRPSDIAWLHPHIRDPGLLAALRLIPARWKA</sequence>
<feature type="domain" description="AAA+ ATPase" evidence="1">
    <location>
        <begin position="386"/>
        <end position="522"/>
    </location>
</feature>
<evidence type="ECO:0000313" key="3">
    <source>
        <dbReference type="Proteomes" id="UP001631957"/>
    </source>
</evidence>